<evidence type="ECO:0000313" key="2">
    <source>
        <dbReference type="Proteomes" id="UP000245207"/>
    </source>
</evidence>
<comment type="caution">
    <text evidence="1">The sequence shown here is derived from an EMBL/GenBank/DDBJ whole genome shotgun (WGS) entry which is preliminary data.</text>
</comment>
<proteinExistence type="predicted"/>
<dbReference type="AlphaFoldDB" id="A0A2U1P201"/>
<protein>
    <submittedName>
        <fullName evidence="1">1-FEH</fullName>
    </submittedName>
</protein>
<dbReference type="Proteomes" id="UP000245207">
    <property type="component" value="Unassembled WGS sequence"/>
</dbReference>
<accession>A0A2U1P201</accession>
<name>A0A2U1P201_ARTAN</name>
<sequence>MRPKLSCIAKEIATYENEPKLQNKNRKPGSILEIEGVTASQAAVMISFKLEDFKEPGVMLLICSRNEQVTMCAIVHPGRQRRVALGIIEGKKSRNLID</sequence>
<dbReference type="EMBL" id="PKPP01001810">
    <property type="protein sequence ID" value="PWA79762.1"/>
    <property type="molecule type" value="Genomic_DNA"/>
</dbReference>
<gene>
    <name evidence="1" type="ORF">CTI12_AA201340</name>
</gene>
<evidence type="ECO:0000313" key="1">
    <source>
        <dbReference type="EMBL" id="PWA79762.1"/>
    </source>
</evidence>
<organism evidence="1 2">
    <name type="scientific">Artemisia annua</name>
    <name type="common">Sweet wormwood</name>
    <dbReference type="NCBI Taxonomy" id="35608"/>
    <lineage>
        <taxon>Eukaryota</taxon>
        <taxon>Viridiplantae</taxon>
        <taxon>Streptophyta</taxon>
        <taxon>Embryophyta</taxon>
        <taxon>Tracheophyta</taxon>
        <taxon>Spermatophyta</taxon>
        <taxon>Magnoliopsida</taxon>
        <taxon>eudicotyledons</taxon>
        <taxon>Gunneridae</taxon>
        <taxon>Pentapetalae</taxon>
        <taxon>asterids</taxon>
        <taxon>campanulids</taxon>
        <taxon>Asterales</taxon>
        <taxon>Asteraceae</taxon>
        <taxon>Asteroideae</taxon>
        <taxon>Anthemideae</taxon>
        <taxon>Artemisiinae</taxon>
        <taxon>Artemisia</taxon>
    </lineage>
</organism>
<reference evidence="1 2" key="1">
    <citation type="journal article" date="2018" name="Mol. Plant">
        <title>The genome of Artemisia annua provides insight into the evolution of Asteraceae family and artemisinin biosynthesis.</title>
        <authorList>
            <person name="Shen Q."/>
            <person name="Zhang L."/>
            <person name="Liao Z."/>
            <person name="Wang S."/>
            <person name="Yan T."/>
            <person name="Shi P."/>
            <person name="Liu M."/>
            <person name="Fu X."/>
            <person name="Pan Q."/>
            <person name="Wang Y."/>
            <person name="Lv Z."/>
            <person name="Lu X."/>
            <person name="Zhang F."/>
            <person name="Jiang W."/>
            <person name="Ma Y."/>
            <person name="Chen M."/>
            <person name="Hao X."/>
            <person name="Li L."/>
            <person name="Tang Y."/>
            <person name="Lv G."/>
            <person name="Zhou Y."/>
            <person name="Sun X."/>
            <person name="Brodelius P.E."/>
            <person name="Rose J.K.C."/>
            <person name="Tang K."/>
        </authorList>
    </citation>
    <scope>NUCLEOTIDE SEQUENCE [LARGE SCALE GENOMIC DNA]</scope>
    <source>
        <strain evidence="2">cv. Huhao1</strain>
        <tissue evidence="1">Leaf</tissue>
    </source>
</reference>
<keyword evidence="2" id="KW-1185">Reference proteome</keyword>